<feature type="binding site" evidence="3">
    <location>
        <position position="147"/>
    </location>
    <ligand>
        <name>acetyl-CoA</name>
        <dbReference type="ChEBI" id="CHEBI:57288"/>
    </ligand>
</feature>
<organism evidence="5 6">
    <name type="scientific">Vibrio parahaemolyticus</name>
    <dbReference type="NCBI Taxonomy" id="670"/>
    <lineage>
        <taxon>Bacteria</taxon>
        <taxon>Pseudomonadati</taxon>
        <taxon>Pseudomonadota</taxon>
        <taxon>Gammaproteobacteria</taxon>
        <taxon>Vibrionales</taxon>
        <taxon>Vibrionaceae</taxon>
        <taxon>Vibrio</taxon>
    </lineage>
</organism>
<dbReference type="RefSeq" id="WP_005481407.1">
    <property type="nucleotide sequence ID" value="NZ_CAMFGX010000002.1"/>
</dbReference>
<evidence type="ECO:0000256" key="1">
    <source>
        <dbReference type="ARBA" id="ARBA00007274"/>
    </source>
</evidence>
<dbReference type="PANTHER" id="PTHR43300">
    <property type="entry name" value="ACETYLTRANSFERASE"/>
    <property type="match status" value="1"/>
</dbReference>
<dbReference type="NCBIfam" id="TIGR03570">
    <property type="entry name" value="NeuD_NnaD"/>
    <property type="match status" value="1"/>
</dbReference>
<reference evidence="5" key="1">
    <citation type="submission" date="2023-06" db="EMBL/GenBank/DDBJ databases">
        <title>Genomic Diversity of Vibrio spp. and Metagenomic Analysis of Pathogens in Florida Gulf Coastal Waters Following Hurricane Ian.</title>
        <authorList>
            <person name="Brumfield K.D."/>
        </authorList>
    </citation>
    <scope>NUCLEOTIDE SEQUENCE</scope>
    <source>
        <strain evidence="5">WBS2B-138</strain>
    </source>
</reference>
<dbReference type="EMBL" id="JAUHGG010000006">
    <property type="protein sequence ID" value="MDS1822567.1"/>
    <property type="molecule type" value="Genomic_DNA"/>
</dbReference>
<dbReference type="Proteomes" id="UP001253193">
    <property type="component" value="Unassembled WGS sequence"/>
</dbReference>
<dbReference type="CDD" id="cd03360">
    <property type="entry name" value="LbH_AT_putative"/>
    <property type="match status" value="1"/>
</dbReference>
<evidence type="ECO:0000313" key="6">
    <source>
        <dbReference type="Proteomes" id="UP001253193"/>
    </source>
</evidence>
<feature type="domain" description="PglD N-terminal" evidence="4">
    <location>
        <begin position="3"/>
        <end position="69"/>
    </location>
</feature>
<name>A0AAX2VH85_VIBPH</name>
<dbReference type="SUPFAM" id="SSF51161">
    <property type="entry name" value="Trimeric LpxA-like enzymes"/>
    <property type="match status" value="1"/>
</dbReference>
<dbReference type="PANTHER" id="PTHR43300:SF7">
    <property type="entry name" value="UDP-N-ACETYLBACILLOSAMINE N-ACETYLTRANSFERASE"/>
    <property type="match status" value="1"/>
</dbReference>
<evidence type="ECO:0000259" key="4">
    <source>
        <dbReference type="Pfam" id="PF17836"/>
    </source>
</evidence>
<feature type="site" description="Increases basicity of active site His" evidence="2">
    <location>
        <position position="139"/>
    </location>
</feature>
<dbReference type="InterPro" id="IPR011004">
    <property type="entry name" value="Trimer_LpxA-like_sf"/>
</dbReference>
<evidence type="ECO:0000256" key="2">
    <source>
        <dbReference type="PIRSR" id="PIRSR620019-1"/>
    </source>
</evidence>
<dbReference type="GeneID" id="1187668"/>
<proteinExistence type="inferred from homology"/>
<feature type="active site" description="Proton acceptor" evidence="2">
    <location>
        <position position="138"/>
    </location>
</feature>
<dbReference type="InterPro" id="IPR041561">
    <property type="entry name" value="PglD_N"/>
</dbReference>
<dbReference type="Pfam" id="PF00132">
    <property type="entry name" value="Hexapep"/>
    <property type="match status" value="1"/>
</dbReference>
<dbReference type="InterPro" id="IPR050179">
    <property type="entry name" value="Trans_hexapeptide_repeat"/>
</dbReference>
<dbReference type="Pfam" id="PF17836">
    <property type="entry name" value="PglD_N"/>
    <property type="match status" value="1"/>
</dbReference>
<dbReference type="AlphaFoldDB" id="A0AAX2VH85"/>
<comment type="similarity">
    <text evidence="1">Belongs to the transferase hexapeptide repeat family.</text>
</comment>
<evidence type="ECO:0000256" key="3">
    <source>
        <dbReference type="PIRSR" id="PIRSR620019-2"/>
    </source>
</evidence>
<comment type="caution">
    <text evidence="5">The sequence shown here is derived from an EMBL/GenBank/DDBJ whole genome shotgun (WGS) entry which is preliminary data.</text>
</comment>
<dbReference type="InterPro" id="IPR001451">
    <property type="entry name" value="Hexapep"/>
</dbReference>
<dbReference type="InterPro" id="IPR020019">
    <property type="entry name" value="AcTrfase_PglD-like"/>
</dbReference>
<protein>
    <submittedName>
        <fullName evidence="5">Acetyltransferase</fullName>
    </submittedName>
</protein>
<dbReference type="Gene3D" id="3.40.50.20">
    <property type="match status" value="1"/>
</dbReference>
<evidence type="ECO:0000313" key="5">
    <source>
        <dbReference type="EMBL" id="MDS1822567.1"/>
    </source>
</evidence>
<dbReference type="Gene3D" id="2.160.10.10">
    <property type="entry name" value="Hexapeptide repeat proteins"/>
    <property type="match status" value="1"/>
</dbReference>
<accession>A0AAX2VH85</accession>
<gene>
    <name evidence="5" type="ORF">QX249_18180</name>
</gene>
<sequence length="211" mass="22596">MPLVIIGGGGHASVLVDLLRNQNRTILAVMSPDDISTRQAFDGIMQLSNDKDISRYSPDEVRLVNGIGMMPKSLLRRKVNQYFLDLGYQFETVISDQALVSKFAHLQDGAQILKGAIVQCGAVIGEHSIINTGAVIEHDTVVGEHNHIAPRAVLCGGIVTQSDVYVGANATVIQNLKLAQNVVVGAGAIVTCHLDAHQVCYSGRATIKNSK</sequence>